<dbReference type="Gene3D" id="1.10.10.970">
    <property type="entry name" value="RNA 2'-phosphotransferase, Tpt1/KptA family, N-terminal domain"/>
    <property type="match status" value="1"/>
</dbReference>
<dbReference type="GO" id="GO:0003950">
    <property type="term" value="F:NAD+ poly-ADP-ribosyltransferase activity"/>
    <property type="evidence" value="ECO:0007669"/>
    <property type="project" value="InterPro"/>
</dbReference>
<dbReference type="OrthoDB" id="419694at2759"/>
<dbReference type="GO" id="GO:0008033">
    <property type="term" value="P:tRNA processing"/>
    <property type="evidence" value="ECO:0007669"/>
    <property type="project" value="TreeGrafter"/>
</dbReference>
<comment type="catalytic activity">
    <reaction evidence="7">
        <text>2'-phospho-[ligated tRNA] + NAD(+) = mature tRNA + ADP-alpha-D-ribose 1'',2''-cyclic phosphate + nicotinamide</text>
        <dbReference type="Rhea" id="RHEA:23324"/>
        <dbReference type="Rhea" id="RHEA-COMP:11106"/>
        <dbReference type="Rhea" id="RHEA-COMP:11107"/>
        <dbReference type="ChEBI" id="CHEBI:17154"/>
        <dbReference type="ChEBI" id="CHEBI:57540"/>
        <dbReference type="ChEBI" id="CHEBI:76596"/>
        <dbReference type="ChEBI" id="CHEBI:82883"/>
        <dbReference type="ChEBI" id="CHEBI:85027"/>
        <dbReference type="EC" id="2.7.1.160"/>
    </reaction>
</comment>
<evidence type="ECO:0000256" key="4">
    <source>
        <dbReference type="ARBA" id="ARBA00022679"/>
    </source>
</evidence>
<dbReference type="STRING" id="51028.A0A0N4UXB5"/>
<reference evidence="8 9" key="2">
    <citation type="submission" date="2018-10" db="EMBL/GenBank/DDBJ databases">
        <authorList>
            <consortium name="Pathogen Informatics"/>
        </authorList>
    </citation>
    <scope>NUCLEOTIDE SEQUENCE [LARGE SCALE GENOMIC DNA]</scope>
</reference>
<dbReference type="InterPro" id="IPR042081">
    <property type="entry name" value="RNA_2'-PTrans_C"/>
</dbReference>
<dbReference type="WBParaSite" id="EVEC_0000217201-mRNA-1">
    <property type="protein sequence ID" value="EVEC_0000217201-mRNA-1"/>
    <property type="gene ID" value="EVEC_0000217201"/>
</dbReference>
<evidence type="ECO:0000256" key="6">
    <source>
        <dbReference type="ARBA" id="ARBA00025212"/>
    </source>
</evidence>
<dbReference type="InterPro" id="IPR022928">
    <property type="entry name" value="RNA_2'-PTrans_KptA"/>
</dbReference>
<dbReference type="Proteomes" id="UP000274131">
    <property type="component" value="Unassembled WGS sequence"/>
</dbReference>
<dbReference type="Gene3D" id="3.20.170.30">
    <property type="match status" value="1"/>
</dbReference>
<dbReference type="AlphaFoldDB" id="A0A0N4UXB5"/>
<comment type="function">
    <text evidence="1">Catalyzes the last step of tRNA splicing, the transfer of the splice junction 2'-phosphate from ligated tRNA to NAD to produce ADP-ribose 1''-2'' cyclic phosphate.</text>
</comment>
<keyword evidence="5" id="KW-0520">NAD</keyword>
<keyword evidence="9" id="KW-1185">Reference proteome</keyword>
<dbReference type="InterPro" id="IPR042080">
    <property type="entry name" value="RNA_2'-PTrans_N"/>
</dbReference>
<evidence type="ECO:0000256" key="3">
    <source>
        <dbReference type="ARBA" id="ARBA00012007"/>
    </source>
</evidence>
<organism evidence="10">
    <name type="scientific">Enterobius vermicularis</name>
    <name type="common">Human pinworm</name>
    <dbReference type="NCBI Taxonomy" id="51028"/>
    <lineage>
        <taxon>Eukaryota</taxon>
        <taxon>Metazoa</taxon>
        <taxon>Ecdysozoa</taxon>
        <taxon>Nematoda</taxon>
        <taxon>Chromadorea</taxon>
        <taxon>Rhabditida</taxon>
        <taxon>Spirurina</taxon>
        <taxon>Oxyuridomorpha</taxon>
        <taxon>Oxyuroidea</taxon>
        <taxon>Oxyuridae</taxon>
        <taxon>Enterobius</taxon>
    </lineage>
</organism>
<evidence type="ECO:0000256" key="2">
    <source>
        <dbReference type="ARBA" id="ARBA00009836"/>
    </source>
</evidence>
<dbReference type="SUPFAM" id="SSF56399">
    <property type="entry name" value="ADP-ribosylation"/>
    <property type="match status" value="1"/>
</dbReference>
<accession>A0A0N4UXB5</accession>
<dbReference type="Pfam" id="PF01885">
    <property type="entry name" value="PTS_2-RNA"/>
    <property type="match status" value="1"/>
</dbReference>
<evidence type="ECO:0000256" key="1">
    <source>
        <dbReference type="ARBA" id="ARBA00003343"/>
    </source>
</evidence>
<dbReference type="InterPro" id="IPR002745">
    <property type="entry name" value="Ptrans_KptA/Tpt1"/>
</dbReference>
<dbReference type="HAMAP" id="MF_00299">
    <property type="entry name" value="KptA"/>
    <property type="match status" value="1"/>
</dbReference>
<evidence type="ECO:0000313" key="8">
    <source>
        <dbReference type="EMBL" id="VDD86737.1"/>
    </source>
</evidence>
<comment type="similarity">
    <text evidence="2">Belongs to the KptA/TPT1 family.</text>
</comment>
<comment type="function">
    <text evidence="6">Removes the 2'-phosphate from RNA via an intermediate in which the phosphate is ADP-ribosylated by NAD followed by a presumed transesterification to release the RNA and generate ADP-ribose 1''-2''-cyclic phosphate (APPR&gt;P). May function as an ADP-ribosylase.</text>
</comment>
<sequence>MVKLNDKEKVSIGRFLSLILRHKPAAANITLDNNGWANVDELLTGVRKTGRKLDLEALNQIVADDSKRRFIFSEDHSKIRASQGHSVNVDVELKEAVPPQWLYHGTARRSLDSIMEHGLQKRSRLFVHLSADTVTAEAVGKRHGPAVVLQIDTSTMHADGYKFYLSENDVWLCDCVPKKYIVPI</sequence>
<dbReference type="NCBIfam" id="NF002014">
    <property type="entry name" value="PRK00819.1-4"/>
    <property type="match status" value="1"/>
</dbReference>
<evidence type="ECO:0000313" key="10">
    <source>
        <dbReference type="WBParaSite" id="EVEC_0000217201-mRNA-1"/>
    </source>
</evidence>
<evidence type="ECO:0000313" key="9">
    <source>
        <dbReference type="Proteomes" id="UP000274131"/>
    </source>
</evidence>
<dbReference type="EMBL" id="UXUI01007279">
    <property type="protein sequence ID" value="VDD86737.1"/>
    <property type="molecule type" value="Genomic_DNA"/>
</dbReference>
<dbReference type="PANTHER" id="PTHR12684:SF2">
    <property type="entry name" value="TRNA 2'-PHOSPHOTRANSFERASE 1"/>
    <property type="match status" value="1"/>
</dbReference>
<name>A0A0N4UXB5_ENTVE</name>
<evidence type="ECO:0000256" key="7">
    <source>
        <dbReference type="ARBA" id="ARBA00047949"/>
    </source>
</evidence>
<proteinExistence type="inferred from homology"/>
<reference evidence="10" key="1">
    <citation type="submission" date="2017-02" db="UniProtKB">
        <authorList>
            <consortium name="WormBaseParasite"/>
        </authorList>
    </citation>
    <scope>IDENTIFICATION</scope>
</reference>
<keyword evidence="4" id="KW-0808">Transferase</keyword>
<dbReference type="GO" id="GO:0000215">
    <property type="term" value="F:tRNA 2'-phosphotransferase activity"/>
    <property type="evidence" value="ECO:0007669"/>
    <property type="project" value="UniProtKB-EC"/>
</dbReference>
<gene>
    <name evidence="8" type="ORF">EVEC_LOCUS1880</name>
</gene>
<dbReference type="EC" id="2.7.1.160" evidence="3"/>
<protein>
    <recommendedName>
        <fullName evidence="3">2'-phosphotransferase</fullName>
        <ecNumber evidence="3">2.7.1.160</ecNumber>
    </recommendedName>
</protein>
<evidence type="ECO:0000256" key="5">
    <source>
        <dbReference type="ARBA" id="ARBA00023027"/>
    </source>
</evidence>
<dbReference type="PANTHER" id="PTHR12684">
    <property type="entry name" value="PUTATIVE PHOSPHOTRANSFERASE"/>
    <property type="match status" value="1"/>
</dbReference>